<protein>
    <submittedName>
        <fullName evidence="2">Uncharacterized protein</fullName>
    </submittedName>
</protein>
<dbReference type="Proteomes" id="UP000005512">
    <property type="component" value="Unassembled WGS sequence"/>
</dbReference>
<sequence length="53" mass="6193">MQTVSRVILGMNFRHLFLRTGYLVAMVDAIANIYILIMISNHRVVKNFKNIQK</sequence>
<dbReference type="HOGENOM" id="CLU_3065080_0_0_6"/>
<proteinExistence type="predicted"/>
<dbReference type="AlphaFoldDB" id="D1NYF1"/>
<keyword evidence="1" id="KW-0472">Membrane</keyword>
<comment type="caution">
    <text evidence="2">The sequence shown here is derived from an EMBL/GenBank/DDBJ whole genome shotgun (WGS) entry which is preliminary data.</text>
</comment>
<dbReference type="EMBL" id="ABXV02000011">
    <property type="protein sequence ID" value="EFB74000.1"/>
    <property type="molecule type" value="Genomic_DNA"/>
</dbReference>
<evidence type="ECO:0000313" key="2">
    <source>
        <dbReference type="EMBL" id="EFB74000.1"/>
    </source>
</evidence>
<evidence type="ECO:0000256" key="1">
    <source>
        <dbReference type="SAM" id="Phobius"/>
    </source>
</evidence>
<reference evidence="2" key="1">
    <citation type="submission" date="2009-12" db="EMBL/GenBank/DDBJ databases">
        <authorList>
            <person name="Weinstock G."/>
            <person name="Sodergren E."/>
            <person name="Clifton S."/>
            <person name="Fulton L."/>
            <person name="Fulton B."/>
            <person name="Courtney L."/>
            <person name="Fronick C."/>
            <person name="Harrison M."/>
            <person name="Strong C."/>
            <person name="Farmer C."/>
            <person name="Delahaunty K."/>
            <person name="Markovic C."/>
            <person name="Hall O."/>
            <person name="Minx P."/>
            <person name="Tomlinson C."/>
            <person name="Mitreva M."/>
            <person name="Nelson J."/>
            <person name="Hou S."/>
            <person name="Wollam A."/>
            <person name="Pepin K.H."/>
            <person name="Johnson M."/>
            <person name="Bhonagiri V."/>
            <person name="Nash W.E."/>
            <person name="Warren W."/>
            <person name="Chinwalla A."/>
            <person name="Mardis E.R."/>
            <person name="Wilson R.K."/>
        </authorList>
    </citation>
    <scope>NUCLEOTIDE SEQUENCE [LARGE SCALE GENOMIC DNA]</scope>
    <source>
        <strain evidence="2">DSM 4541</strain>
    </source>
</reference>
<accession>D1NYF1</accession>
<evidence type="ECO:0000313" key="3">
    <source>
        <dbReference type="Proteomes" id="UP000005512"/>
    </source>
</evidence>
<gene>
    <name evidence="2" type="ORF">PROVRUST_05282</name>
</gene>
<keyword evidence="1" id="KW-0812">Transmembrane</keyword>
<organism evidence="2 3">
    <name type="scientific">Providencia rustigianii DSM 4541</name>
    <dbReference type="NCBI Taxonomy" id="500637"/>
    <lineage>
        <taxon>Bacteria</taxon>
        <taxon>Pseudomonadati</taxon>
        <taxon>Pseudomonadota</taxon>
        <taxon>Gammaproteobacteria</taxon>
        <taxon>Enterobacterales</taxon>
        <taxon>Morganellaceae</taxon>
        <taxon>Providencia</taxon>
    </lineage>
</organism>
<keyword evidence="3" id="KW-1185">Reference proteome</keyword>
<keyword evidence="1" id="KW-1133">Transmembrane helix</keyword>
<feature type="transmembrane region" description="Helical" evidence="1">
    <location>
        <begin position="20"/>
        <end position="39"/>
    </location>
</feature>
<name>D1NYF1_9GAMM</name>